<dbReference type="InterPro" id="IPR011708">
    <property type="entry name" value="DNA_pol3_alpha_NTPase_dom"/>
</dbReference>
<dbReference type="GO" id="GO:0003676">
    <property type="term" value="F:nucleic acid binding"/>
    <property type="evidence" value="ECO:0007669"/>
    <property type="project" value="InterPro"/>
</dbReference>
<protein>
    <recommendedName>
        <fullName evidence="4">DNA polymerase III subunit alpha</fullName>
        <ecNumber evidence="3">2.7.7.7</ecNumber>
    </recommendedName>
</protein>
<dbReference type="PANTHER" id="PTHR32294">
    <property type="entry name" value="DNA POLYMERASE III SUBUNIT ALPHA"/>
    <property type="match status" value="1"/>
</dbReference>
<evidence type="ECO:0000256" key="4">
    <source>
        <dbReference type="ARBA" id="ARBA00019114"/>
    </source>
</evidence>
<evidence type="ECO:0000256" key="7">
    <source>
        <dbReference type="ARBA" id="ARBA00022705"/>
    </source>
</evidence>
<comment type="catalytic activity">
    <reaction evidence="10">
        <text>DNA(n) + a 2'-deoxyribonucleoside 5'-triphosphate = DNA(n+1) + diphosphate</text>
        <dbReference type="Rhea" id="RHEA:22508"/>
        <dbReference type="Rhea" id="RHEA-COMP:17339"/>
        <dbReference type="Rhea" id="RHEA-COMP:17340"/>
        <dbReference type="ChEBI" id="CHEBI:33019"/>
        <dbReference type="ChEBI" id="CHEBI:61560"/>
        <dbReference type="ChEBI" id="CHEBI:173112"/>
        <dbReference type="EC" id="2.7.7.7"/>
    </reaction>
</comment>
<evidence type="ECO:0000256" key="2">
    <source>
        <dbReference type="ARBA" id="ARBA00009496"/>
    </source>
</evidence>
<dbReference type="OrthoDB" id="9803237at2"/>
<dbReference type="Gene3D" id="1.10.150.870">
    <property type="match status" value="1"/>
</dbReference>
<evidence type="ECO:0000256" key="9">
    <source>
        <dbReference type="ARBA" id="ARBA00025611"/>
    </source>
</evidence>
<dbReference type="CDD" id="cd04485">
    <property type="entry name" value="DnaE_OBF"/>
    <property type="match status" value="1"/>
</dbReference>
<dbReference type="GO" id="GO:0003887">
    <property type="term" value="F:DNA-directed DNA polymerase activity"/>
    <property type="evidence" value="ECO:0007669"/>
    <property type="project" value="UniProtKB-KW"/>
</dbReference>
<dbReference type="PANTHER" id="PTHR32294:SF0">
    <property type="entry name" value="DNA POLYMERASE III SUBUNIT ALPHA"/>
    <property type="match status" value="1"/>
</dbReference>
<accession>A0A3N5C5Y3</accession>
<keyword evidence="13" id="KW-1185">Reference proteome</keyword>
<evidence type="ECO:0000256" key="8">
    <source>
        <dbReference type="ARBA" id="ARBA00022932"/>
    </source>
</evidence>
<keyword evidence="7" id="KW-0235">DNA replication</keyword>
<dbReference type="Gene3D" id="1.10.10.1600">
    <property type="entry name" value="Bacterial DNA polymerase III alpha subunit, thumb domain"/>
    <property type="match status" value="1"/>
</dbReference>
<dbReference type="Pfam" id="PF17657">
    <property type="entry name" value="DNA_pol3_finger"/>
    <property type="match status" value="1"/>
</dbReference>
<dbReference type="InterPro" id="IPR040982">
    <property type="entry name" value="DNA_pol3_finger"/>
</dbReference>
<proteinExistence type="inferred from homology"/>
<evidence type="ECO:0000256" key="6">
    <source>
        <dbReference type="ARBA" id="ARBA00022695"/>
    </source>
</evidence>
<dbReference type="GO" id="GO:0005737">
    <property type="term" value="C:cytoplasm"/>
    <property type="evidence" value="ECO:0007669"/>
    <property type="project" value="UniProtKB-SubCell"/>
</dbReference>
<dbReference type="CDD" id="cd07431">
    <property type="entry name" value="PHP_PolIIIA"/>
    <property type="match status" value="1"/>
</dbReference>
<keyword evidence="8" id="KW-0239">DNA-directed DNA polymerase</keyword>
<name>A0A3N5C5Y3_9BACL</name>
<dbReference type="SMART" id="SM00481">
    <property type="entry name" value="POLIIIAc"/>
    <property type="match status" value="1"/>
</dbReference>
<dbReference type="InterPro" id="IPR041931">
    <property type="entry name" value="DNA_pol3_alpha_thumb_dom"/>
</dbReference>
<dbReference type="InterPro" id="IPR029460">
    <property type="entry name" value="DNAPol_HHH"/>
</dbReference>
<dbReference type="EC" id="2.7.7.7" evidence="3"/>
<evidence type="ECO:0000256" key="5">
    <source>
        <dbReference type="ARBA" id="ARBA00022679"/>
    </source>
</evidence>
<dbReference type="Pfam" id="PF14579">
    <property type="entry name" value="HHH_6"/>
    <property type="match status" value="1"/>
</dbReference>
<dbReference type="InterPro" id="IPR004013">
    <property type="entry name" value="PHP_dom"/>
</dbReference>
<gene>
    <name evidence="12" type="ORF">EDD62_0349</name>
</gene>
<dbReference type="Pfam" id="PF02811">
    <property type="entry name" value="PHP"/>
    <property type="match status" value="1"/>
</dbReference>
<evidence type="ECO:0000256" key="3">
    <source>
        <dbReference type="ARBA" id="ARBA00012417"/>
    </source>
</evidence>
<dbReference type="InterPro" id="IPR003141">
    <property type="entry name" value="Pol/His_phosphatase_N"/>
</dbReference>
<keyword evidence="5" id="KW-0808">Transferase</keyword>
<dbReference type="GO" id="GO:0006260">
    <property type="term" value="P:DNA replication"/>
    <property type="evidence" value="ECO:0007669"/>
    <property type="project" value="UniProtKB-KW"/>
</dbReference>
<dbReference type="RefSeq" id="WP_123807299.1">
    <property type="nucleotide sequence ID" value="NZ_RKRK01000002.1"/>
</dbReference>
<dbReference type="EMBL" id="RKRK01000002">
    <property type="protein sequence ID" value="RPF57718.1"/>
    <property type="molecule type" value="Genomic_DNA"/>
</dbReference>
<evidence type="ECO:0000256" key="1">
    <source>
        <dbReference type="ARBA" id="ARBA00004496"/>
    </source>
</evidence>
<sequence>MFILDVRSHFELLKSTLSIDEIVEYAKENGYTSVAIADEYSFHYALKLRNRCIDHDIKPIYGITIWISDGIDDFECQLYAKSNKGFRYLMYLTSRVNTEQLQVVPIEWLQKIADEIVIVARLATESCSEMLQQIDSDYIYIDQLSKTDAFEKIYVETCRYLDDADQNALKALAAMDEHMSYHDVVVKYPHTSLHHMHKIIQAHDVDHGQLINMTEKIEQLCKVDLSFDEKHLPSFKFHPYETSDEALNVLLKHYINKMPFWNEDYEQRLQYELEVIREMGFSDYFLIVHDIIAHCRKNHIYVGPGRGSSAGSLVCYTLGITQVDPLEHQLLFERFLNKERVTMPDIDIDFEDRYRQKVVNYIVERYGEQHVANIVTYTHLTLKGISREIARILKLSKQDVDMIVKWINKDEVNKVSDLLQKESFVQWMNEHELIHQWFTIAQSLEGIPKNTGTHAAGVVVTGEKIIKFTPLLIQNDALTTGWDMNEVEQAGLLKIDILGLKNLTMLHRIVDKVNQYDHSFKLNQMNMEDSKVYELIADAKTMGVFQLESDGMRAALKQVKPKQFSDVVAVIALFRPGPMEQITTFSERLHHASKVEYLHNDLKLILEETQGIIVYQEQIMQIANKIAAFNYAEADLLRRAMSKKNKTLLQSYQKTFVRQAVANGYDESLAIEIYHLIEKFANYGFNKSHSVAYSKIIYQLAYLKVHHPHAFYTEALNLATNDTNKTMILLQEAKSLGLKIYGPSVSYSTYYYSTVKDGIRMPLKVIKHVGPNVAKDIIKECQQGGTYRDLFDFTSRLKASKISRSVYESLIYAGAMDEFGVDRATLLRSLDHAMSIGSEVNENSYFNQVFTPKKDYIKGSNMDDATKLNKEIEVLGIYVSSHPVELYDDFRRERGIPLITEVEINTVSEFIVYVEQCKVITTKHNREMAFLELYDGVTTIDGVVFPDQYFNIKQYLDEQIMIIYGKKQERNGREQIVVQDIKSLPTSQ</sequence>
<comment type="caution">
    <text evidence="12">The sequence shown here is derived from an EMBL/GenBank/DDBJ whole genome shotgun (WGS) entry which is preliminary data.</text>
</comment>
<dbReference type="InterPro" id="IPR004805">
    <property type="entry name" value="DnaE2/DnaE/PolC"/>
</dbReference>
<evidence type="ECO:0000259" key="11">
    <source>
        <dbReference type="SMART" id="SM00481"/>
    </source>
</evidence>
<evidence type="ECO:0000313" key="12">
    <source>
        <dbReference type="EMBL" id="RPF57718.1"/>
    </source>
</evidence>
<dbReference type="Pfam" id="PF07733">
    <property type="entry name" value="DNA_pol3_alpha"/>
    <property type="match status" value="1"/>
</dbReference>
<comment type="subcellular location">
    <subcellularLocation>
        <location evidence="1">Cytoplasm</location>
    </subcellularLocation>
</comment>
<dbReference type="Pfam" id="PF01336">
    <property type="entry name" value="tRNA_anti-codon"/>
    <property type="match status" value="1"/>
</dbReference>
<dbReference type="Proteomes" id="UP000277108">
    <property type="component" value="Unassembled WGS sequence"/>
</dbReference>
<organism evidence="12 13">
    <name type="scientific">Abyssicoccus albus</name>
    <dbReference type="NCBI Taxonomy" id="1817405"/>
    <lineage>
        <taxon>Bacteria</taxon>
        <taxon>Bacillati</taxon>
        <taxon>Bacillota</taxon>
        <taxon>Bacilli</taxon>
        <taxon>Bacillales</taxon>
        <taxon>Abyssicoccaceae</taxon>
    </lineage>
</organism>
<comment type="similarity">
    <text evidence="2">Belongs to the DNA polymerase type-C family. DnaE subfamily.</text>
</comment>
<reference evidence="12 13" key="1">
    <citation type="submission" date="2018-11" db="EMBL/GenBank/DDBJ databases">
        <title>Genomic Encyclopedia of Type Strains, Phase IV (KMG-IV): sequencing the most valuable type-strain genomes for metagenomic binning, comparative biology and taxonomic classification.</title>
        <authorList>
            <person name="Goeker M."/>
        </authorList>
    </citation>
    <scope>NUCLEOTIDE SEQUENCE [LARGE SCALE GENOMIC DNA]</scope>
    <source>
        <strain evidence="12 13">DSM 29158</strain>
    </source>
</reference>
<dbReference type="AlphaFoldDB" id="A0A3N5C5Y3"/>
<dbReference type="GO" id="GO:0008408">
    <property type="term" value="F:3'-5' exonuclease activity"/>
    <property type="evidence" value="ECO:0007669"/>
    <property type="project" value="InterPro"/>
</dbReference>
<evidence type="ECO:0000313" key="13">
    <source>
        <dbReference type="Proteomes" id="UP000277108"/>
    </source>
</evidence>
<comment type="function">
    <text evidence="9">DNA polymerase III is a complex, multichain enzyme responsible for most of the replicative synthesis in bacteria. This DNA polymerase also exhibits 3' to 5' exonuclease activity. The alpha chain is the DNA polymerase.</text>
</comment>
<dbReference type="Gene3D" id="3.20.20.140">
    <property type="entry name" value="Metal-dependent hydrolases"/>
    <property type="match status" value="1"/>
</dbReference>
<dbReference type="InterPro" id="IPR004365">
    <property type="entry name" value="NA-bd_OB_tRNA"/>
</dbReference>
<keyword evidence="6" id="KW-0548">Nucleotidyltransferase</keyword>
<evidence type="ECO:0000256" key="10">
    <source>
        <dbReference type="ARBA" id="ARBA00049244"/>
    </source>
</evidence>
<dbReference type="NCBIfam" id="TIGR00594">
    <property type="entry name" value="polc"/>
    <property type="match status" value="1"/>
</dbReference>
<feature type="domain" description="Polymerase/histidinol phosphatase N-terminal" evidence="11">
    <location>
        <begin position="2"/>
        <end position="69"/>
    </location>
</feature>